<dbReference type="AlphaFoldDB" id="A0A9W7GNM9"/>
<evidence type="ECO:0000259" key="4">
    <source>
        <dbReference type="PROSITE" id="PS50072"/>
    </source>
</evidence>
<sequence length="162" mass="17420">MDVQSEDYKAHLASTGHKLVKLTITAGDLTSDVYIELFTGQVPNTVGKFIENCSKGYAGLSFERVLRGGFIQTGKVEGGEVFPDESFSVPFEEYTVGMSNEGPHTNSGQFFITLAKAPYLSAKYVAFGKVVAGFDIVDTIGAIECLNERPVGKCVIDSASEC</sequence>
<dbReference type="PROSITE" id="PS50072">
    <property type="entry name" value="CSA_PPIASE_2"/>
    <property type="match status" value="1"/>
</dbReference>
<dbReference type="CDD" id="cd00317">
    <property type="entry name" value="cyclophilin"/>
    <property type="match status" value="1"/>
</dbReference>
<dbReference type="EC" id="5.2.1.8" evidence="3"/>
<evidence type="ECO:0000256" key="1">
    <source>
        <dbReference type="ARBA" id="ARBA00023110"/>
    </source>
</evidence>
<evidence type="ECO:0000313" key="5">
    <source>
        <dbReference type="EMBL" id="GMI47207.1"/>
    </source>
</evidence>
<dbReference type="PRINTS" id="PR00153">
    <property type="entry name" value="CSAPPISMRASE"/>
</dbReference>
<dbReference type="OrthoDB" id="193499at2759"/>
<comment type="caution">
    <text evidence="5">The sequence shown here is derived from an EMBL/GenBank/DDBJ whole genome shotgun (WGS) entry which is preliminary data.</text>
</comment>
<proteinExistence type="inferred from homology"/>
<dbReference type="InterPro" id="IPR002130">
    <property type="entry name" value="Cyclophilin-type_PPIase_dom"/>
</dbReference>
<dbReference type="SUPFAM" id="SSF50891">
    <property type="entry name" value="Cyclophilin-like"/>
    <property type="match status" value="1"/>
</dbReference>
<evidence type="ECO:0000313" key="6">
    <source>
        <dbReference type="Proteomes" id="UP001165065"/>
    </source>
</evidence>
<dbReference type="Proteomes" id="UP001165065">
    <property type="component" value="Unassembled WGS sequence"/>
</dbReference>
<dbReference type="PANTHER" id="PTHR45625">
    <property type="entry name" value="PEPTIDYL-PROLYL CIS-TRANS ISOMERASE-RELATED"/>
    <property type="match status" value="1"/>
</dbReference>
<dbReference type="PANTHER" id="PTHR45625:SF4">
    <property type="entry name" value="PEPTIDYLPROLYL ISOMERASE DOMAIN AND WD REPEAT-CONTAINING PROTEIN 1"/>
    <property type="match status" value="1"/>
</dbReference>
<keyword evidence="1 3" id="KW-0697">Rotamase</keyword>
<feature type="domain" description="PPIase cyclophilin-type" evidence="4">
    <location>
        <begin position="31"/>
        <end position="161"/>
    </location>
</feature>
<dbReference type="GO" id="GO:0003755">
    <property type="term" value="F:peptidyl-prolyl cis-trans isomerase activity"/>
    <property type="evidence" value="ECO:0007669"/>
    <property type="project" value="UniProtKB-UniRule"/>
</dbReference>
<keyword evidence="2 3" id="KW-0413">Isomerase</keyword>
<dbReference type="Pfam" id="PF00160">
    <property type="entry name" value="Pro_isomerase"/>
    <property type="match status" value="1"/>
</dbReference>
<dbReference type="InterPro" id="IPR029000">
    <property type="entry name" value="Cyclophilin-like_dom_sf"/>
</dbReference>
<name>A0A9W7GNM9_9STRA</name>
<dbReference type="Gene3D" id="2.40.100.10">
    <property type="entry name" value="Cyclophilin-like"/>
    <property type="match status" value="1"/>
</dbReference>
<organism evidence="5 6">
    <name type="scientific">Triparma columacea</name>
    <dbReference type="NCBI Taxonomy" id="722753"/>
    <lineage>
        <taxon>Eukaryota</taxon>
        <taxon>Sar</taxon>
        <taxon>Stramenopiles</taxon>
        <taxon>Ochrophyta</taxon>
        <taxon>Bolidophyceae</taxon>
        <taxon>Parmales</taxon>
        <taxon>Triparmaceae</taxon>
        <taxon>Triparma</taxon>
    </lineage>
</organism>
<reference evidence="6" key="1">
    <citation type="journal article" date="2023" name="Commun. Biol.">
        <title>Genome analysis of Parmales, the sister group of diatoms, reveals the evolutionary specialization of diatoms from phago-mixotrophs to photoautotrophs.</title>
        <authorList>
            <person name="Ban H."/>
            <person name="Sato S."/>
            <person name="Yoshikawa S."/>
            <person name="Yamada K."/>
            <person name="Nakamura Y."/>
            <person name="Ichinomiya M."/>
            <person name="Sato N."/>
            <person name="Blanc-Mathieu R."/>
            <person name="Endo H."/>
            <person name="Kuwata A."/>
            <person name="Ogata H."/>
        </authorList>
    </citation>
    <scope>NUCLEOTIDE SEQUENCE [LARGE SCALE GENOMIC DNA]</scope>
</reference>
<accession>A0A9W7GNM9</accession>
<dbReference type="InterPro" id="IPR044666">
    <property type="entry name" value="Cyclophilin_A-like"/>
</dbReference>
<dbReference type="EMBL" id="BRYA01000334">
    <property type="protein sequence ID" value="GMI47207.1"/>
    <property type="molecule type" value="Genomic_DNA"/>
</dbReference>
<evidence type="ECO:0000256" key="2">
    <source>
        <dbReference type="ARBA" id="ARBA00023235"/>
    </source>
</evidence>
<comment type="similarity">
    <text evidence="3">Belongs to the cyclophilin-type PPIase family.</text>
</comment>
<dbReference type="InterPro" id="IPR024936">
    <property type="entry name" value="Cyclophilin-type_PPIase"/>
</dbReference>
<comment type="function">
    <text evidence="3">PPIases accelerate the folding of proteins. It catalyzes the cis-trans isomerization of proline imidic peptide bonds in oligopeptides.</text>
</comment>
<protein>
    <recommendedName>
        <fullName evidence="3">Peptidyl-prolyl cis-trans isomerase</fullName>
        <shortName evidence="3">PPIase</shortName>
        <ecNumber evidence="3">5.2.1.8</ecNumber>
    </recommendedName>
</protein>
<dbReference type="PIRSF" id="PIRSF001467">
    <property type="entry name" value="Peptidylpro_ismrse"/>
    <property type="match status" value="1"/>
</dbReference>
<evidence type="ECO:0000256" key="3">
    <source>
        <dbReference type="RuleBase" id="RU363019"/>
    </source>
</evidence>
<keyword evidence="6" id="KW-1185">Reference proteome</keyword>
<gene>
    <name evidence="5" type="ORF">TrCOL_g5662</name>
</gene>
<comment type="catalytic activity">
    <reaction evidence="3">
        <text>[protein]-peptidylproline (omega=180) = [protein]-peptidylproline (omega=0)</text>
        <dbReference type="Rhea" id="RHEA:16237"/>
        <dbReference type="Rhea" id="RHEA-COMP:10747"/>
        <dbReference type="Rhea" id="RHEA-COMP:10748"/>
        <dbReference type="ChEBI" id="CHEBI:83833"/>
        <dbReference type="ChEBI" id="CHEBI:83834"/>
        <dbReference type="EC" id="5.2.1.8"/>
    </reaction>
</comment>